<dbReference type="Pfam" id="PF02630">
    <property type="entry name" value="SCO1-SenC"/>
    <property type="match status" value="1"/>
</dbReference>
<accession>A0ABW0IZF7</accession>
<proteinExistence type="inferred from homology"/>
<dbReference type="RefSeq" id="WP_377801667.1">
    <property type="nucleotide sequence ID" value="NZ_JBHSLW010000080.1"/>
</dbReference>
<dbReference type="Gene3D" id="3.40.30.10">
    <property type="entry name" value="Glutaredoxin"/>
    <property type="match status" value="1"/>
</dbReference>
<dbReference type="InterPro" id="IPR013766">
    <property type="entry name" value="Thioredoxin_domain"/>
</dbReference>
<protein>
    <submittedName>
        <fullName evidence="5">SCO family protein</fullName>
    </submittedName>
</protein>
<keyword evidence="3" id="KW-0472">Membrane</keyword>
<dbReference type="InterPro" id="IPR036249">
    <property type="entry name" value="Thioredoxin-like_sf"/>
</dbReference>
<dbReference type="SUPFAM" id="SSF52833">
    <property type="entry name" value="Thioredoxin-like"/>
    <property type="match status" value="1"/>
</dbReference>
<evidence type="ECO:0000256" key="2">
    <source>
        <dbReference type="ARBA" id="ARBA00023008"/>
    </source>
</evidence>
<dbReference type="InterPro" id="IPR003782">
    <property type="entry name" value="SCO1/SenC"/>
</dbReference>
<sequence length="216" mass="23503">MVGKDRFSLGSALLPPDRTSRGWAAVAILAFVSAAILIGWWQVDGPGRKQIEVAAFAAGSPFTLVNHKGETVTEATYLGKPTLVFFGFTHCPEVCPTTLFEISNQLGKLGPDADRLQVLFVTVDPERDTPAQMALYLQSFDSRIVGLSGTQAQVDAALSAYKAYAKRIPTDNGYTMDHTASVYLMDAKGRFKSMIDYHEDDAAALEKIRLLLNARG</sequence>
<dbReference type="PROSITE" id="PS51352">
    <property type="entry name" value="THIOREDOXIN_2"/>
    <property type="match status" value="1"/>
</dbReference>
<dbReference type="EMBL" id="JBHSLW010000080">
    <property type="protein sequence ID" value="MFC5423572.1"/>
    <property type="molecule type" value="Genomic_DNA"/>
</dbReference>
<keyword evidence="2" id="KW-0186">Copper</keyword>
<keyword evidence="3" id="KW-1133">Transmembrane helix</keyword>
<dbReference type="CDD" id="cd02968">
    <property type="entry name" value="SCO"/>
    <property type="match status" value="1"/>
</dbReference>
<reference evidence="6" key="1">
    <citation type="journal article" date="2019" name="Int. J. Syst. Evol. Microbiol.">
        <title>The Global Catalogue of Microorganisms (GCM) 10K type strain sequencing project: providing services to taxonomists for standard genome sequencing and annotation.</title>
        <authorList>
            <consortium name="The Broad Institute Genomics Platform"/>
            <consortium name="The Broad Institute Genome Sequencing Center for Infectious Disease"/>
            <person name="Wu L."/>
            <person name="Ma J."/>
        </authorList>
    </citation>
    <scope>NUCLEOTIDE SEQUENCE [LARGE SCALE GENOMIC DNA]</scope>
    <source>
        <strain evidence="6">NCAIM B.01391</strain>
    </source>
</reference>
<organism evidence="5 6">
    <name type="scientific">Bosea eneae</name>
    <dbReference type="NCBI Taxonomy" id="151454"/>
    <lineage>
        <taxon>Bacteria</taxon>
        <taxon>Pseudomonadati</taxon>
        <taxon>Pseudomonadota</taxon>
        <taxon>Alphaproteobacteria</taxon>
        <taxon>Hyphomicrobiales</taxon>
        <taxon>Boseaceae</taxon>
        <taxon>Bosea</taxon>
    </lineage>
</organism>
<dbReference type="PANTHER" id="PTHR12151:SF25">
    <property type="entry name" value="LINALOOL DEHYDRATASE_ISOMERASE DOMAIN-CONTAINING PROTEIN"/>
    <property type="match status" value="1"/>
</dbReference>
<dbReference type="Proteomes" id="UP001596053">
    <property type="component" value="Unassembled WGS sequence"/>
</dbReference>
<evidence type="ECO:0000313" key="6">
    <source>
        <dbReference type="Proteomes" id="UP001596053"/>
    </source>
</evidence>
<evidence type="ECO:0000256" key="3">
    <source>
        <dbReference type="SAM" id="Phobius"/>
    </source>
</evidence>
<feature type="transmembrane region" description="Helical" evidence="3">
    <location>
        <begin position="20"/>
        <end position="41"/>
    </location>
</feature>
<keyword evidence="3" id="KW-0812">Transmembrane</keyword>
<gene>
    <name evidence="5" type="ORF">ACFPOB_28940</name>
</gene>
<comment type="caution">
    <text evidence="5">The sequence shown here is derived from an EMBL/GenBank/DDBJ whole genome shotgun (WGS) entry which is preliminary data.</text>
</comment>
<evidence type="ECO:0000313" key="5">
    <source>
        <dbReference type="EMBL" id="MFC5423572.1"/>
    </source>
</evidence>
<name>A0ABW0IZF7_9HYPH</name>
<comment type="similarity">
    <text evidence="1">Belongs to the SCO1/2 family.</text>
</comment>
<feature type="domain" description="Thioredoxin" evidence="4">
    <location>
        <begin position="53"/>
        <end position="216"/>
    </location>
</feature>
<dbReference type="PANTHER" id="PTHR12151">
    <property type="entry name" value="ELECTRON TRANSPORT PROTIN SCO1/SENC FAMILY MEMBER"/>
    <property type="match status" value="1"/>
</dbReference>
<keyword evidence="6" id="KW-1185">Reference proteome</keyword>
<evidence type="ECO:0000256" key="1">
    <source>
        <dbReference type="ARBA" id="ARBA00010996"/>
    </source>
</evidence>
<evidence type="ECO:0000259" key="4">
    <source>
        <dbReference type="PROSITE" id="PS51352"/>
    </source>
</evidence>